<name>C8VWG7_DESAS</name>
<organism evidence="1 2">
    <name type="scientific">Desulfofarcimen acetoxidans (strain ATCC 49208 / DSM 771 / KCTC 5769 / VKM B-1644 / 5575)</name>
    <name type="common">Desulfotomaculum acetoxidans</name>
    <dbReference type="NCBI Taxonomy" id="485916"/>
    <lineage>
        <taxon>Bacteria</taxon>
        <taxon>Bacillati</taxon>
        <taxon>Bacillota</taxon>
        <taxon>Clostridia</taxon>
        <taxon>Eubacteriales</taxon>
        <taxon>Peptococcaceae</taxon>
        <taxon>Desulfofarcimen</taxon>
    </lineage>
</organism>
<dbReference type="EMBL" id="CP001720">
    <property type="protein sequence ID" value="ACV62519.1"/>
    <property type="molecule type" value="Genomic_DNA"/>
</dbReference>
<evidence type="ECO:0000313" key="1">
    <source>
        <dbReference type="EMBL" id="ACV62519.1"/>
    </source>
</evidence>
<gene>
    <name evidence="1" type="ordered locus">Dtox_1662</name>
</gene>
<dbReference type="AlphaFoldDB" id="C8VWG7"/>
<protein>
    <submittedName>
        <fullName evidence="1">Uncharacterized protein</fullName>
    </submittedName>
</protein>
<reference evidence="1 2" key="1">
    <citation type="journal article" date="2009" name="Stand. Genomic Sci.">
        <title>Complete genome sequence of Desulfotomaculum acetoxidans type strain (5575).</title>
        <authorList>
            <person name="Spring S."/>
            <person name="Lapidus A."/>
            <person name="Schroder M."/>
            <person name="Gleim D."/>
            <person name="Sims D."/>
            <person name="Meincke L."/>
            <person name="Glavina Del Rio T."/>
            <person name="Tice H."/>
            <person name="Copeland A."/>
            <person name="Cheng J.F."/>
            <person name="Lucas S."/>
            <person name="Chen F."/>
            <person name="Nolan M."/>
            <person name="Bruce D."/>
            <person name="Goodwin L."/>
            <person name="Pitluck S."/>
            <person name="Ivanova N."/>
            <person name="Mavromatis K."/>
            <person name="Mikhailova N."/>
            <person name="Pati A."/>
            <person name="Chen A."/>
            <person name="Palaniappan K."/>
            <person name="Land M."/>
            <person name="Hauser L."/>
            <person name="Chang Y.J."/>
            <person name="Jeffries C.D."/>
            <person name="Chain P."/>
            <person name="Saunders E."/>
            <person name="Brettin T."/>
            <person name="Detter J.C."/>
            <person name="Goker M."/>
            <person name="Bristow J."/>
            <person name="Eisen J.A."/>
            <person name="Markowitz V."/>
            <person name="Hugenholtz P."/>
            <person name="Kyrpides N.C."/>
            <person name="Klenk H.P."/>
            <person name="Han C."/>
        </authorList>
    </citation>
    <scope>NUCLEOTIDE SEQUENCE [LARGE SCALE GENOMIC DNA]</scope>
    <source>
        <strain evidence="2">ATCC 49208 / DSM 771 / VKM B-1644</strain>
    </source>
</reference>
<dbReference type="HOGENOM" id="CLU_2914902_0_0_9"/>
<dbReference type="RefSeq" id="WP_015757230.1">
    <property type="nucleotide sequence ID" value="NC_013216.1"/>
</dbReference>
<accession>C8VWG7</accession>
<proteinExistence type="predicted"/>
<dbReference type="STRING" id="485916.Dtox_1662"/>
<dbReference type="Proteomes" id="UP000002217">
    <property type="component" value="Chromosome"/>
</dbReference>
<sequence>MGDELSMSQYNLSLQENTQKSIMAIKKLNEALTAFDRSLCGINTSIKNFQHLAKDLQKYKL</sequence>
<keyword evidence="2" id="KW-1185">Reference proteome</keyword>
<evidence type="ECO:0000313" key="2">
    <source>
        <dbReference type="Proteomes" id="UP000002217"/>
    </source>
</evidence>
<dbReference type="KEGG" id="dae:Dtox_1662"/>